<dbReference type="Proteomes" id="UP001190466">
    <property type="component" value="Chromosome"/>
</dbReference>
<gene>
    <name evidence="2" type="ORF">MU0050_002664</name>
</gene>
<evidence type="ECO:0000313" key="3">
    <source>
        <dbReference type="Proteomes" id="UP001190466"/>
    </source>
</evidence>
<dbReference type="Gene3D" id="1.10.357.10">
    <property type="entry name" value="Tetracycline Repressor, domain 2"/>
    <property type="match status" value="1"/>
</dbReference>
<dbReference type="EMBL" id="OY726395">
    <property type="protein sequence ID" value="CAJ1583523.1"/>
    <property type="molecule type" value="Genomic_DNA"/>
</dbReference>
<dbReference type="RefSeq" id="WP_316510074.1">
    <property type="nucleotide sequence ID" value="NZ_OY726395.1"/>
</dbReference>
<accession>A0ABM9MES3</accession>
<protein>
    <recommendedName>
        <fullName evidence="1">HTH-type transcriptional repressor KstR2 C-terminal domain-containing protein</fullName>
    </recommendedName>
</protein>
<feature type="domain" description="HTH-type transcriptional repressor KstR2 C-terminal" evidence="1">
    <location>
        <begin position="51"/>
        <end position="151"/>
    </location>
</feature>
<organism evidence="2 3">
    <name type="scientific">[Mycobacterium] wendilense</name>
    <dbReference type="NCBI Taxonomy" id="3064284"/>
    <lineage>
        <taxon>Bacteria</taxon>
        <taxon>Bacillati</taxon>
        <taxon>Actinomycetota</taxon>
        <taxon>Actinomycetes</taxon>
        <taxon>Mycobacteriales</taxon>
        <taxon>Mycobacteriaceae</taxon>
        <taxon>Mycolicibacter</taxon>
    </lineage>
</organism>
<dbReference type="Pfam" id="PF17932">
    <property type="entry name" value="TetR_C_24"/>
    <property type="match status" value="1"/>
</dbReference>
<sequence length="151" mass="17162">MEHATDTDREHPFPVLLFQIQKSPGGTDRRVVHHDVEPTENSCGIVTSDMTHREKLEAYLRLHVDNAIKYQTYYQVLTADQHQLSTQALRNYRSWARDVNHATEQLLSECAKAGVIRADLDVATASNLLNGMLVSITRWYRPSGRMGTAEI</sequence>
<dbReference type="InterPro" id="IPR036271">
    <property type="entry name" value="Tet_transcr_reg_TetR-rel_C_sf"/>
</dbReference>
<name>A0ABM9MES3_9MYCO</name>
<dbReference type="InterPro" id="IPR041490">
    <property type="entry name" value="KstR2_TetR_C"/>
</dbReference>
<proteinExistence type="predicted"/>
<dbReference type="SUPFAM" id="SSF48498">
    <property type="entry name" value="Tetracyclin repressor-like, C-terminal domain"/>
    <property type="match status" value="1"/>
</dbReference>
<evidence type="ECO:0000259" key="1">
    <source>
        <dbReference type="Pfam" id="PF17932"/>
    </source>
</evidence>
<reference evidence="2 3" key="1">
    <citation type="submission" date="2023-08" db="EMBL/GenBank/DDBJ databases">
        <authorList>
            <person name="Folkvardsen B D."/>
            <person name="Norman A."/>
        </authorList>
    </citation>
    <scope>NUCLEOTIDE SEQUENCE [LARGE SCALE GENOMIC DNA]</scope>
    <source>
        <strain evidence="2 3">Mu0050</strain>
    </source>
</reference>
<evidence type="ECO:0000313" key="2">
    <source>
        <dbReference type="EMBL" id="CAJ1583523.1"/>
    </source>
</evidence>
<keyword evidence="3" id="KW-1185">Reference proteome</keyword>